<dbReference type="PANTHER" id="PTHR48200">
    <property type="entry name" value="PROTEIN, PUTATIVE-RELATED"/>
    <property type="match status" value="1"/>
</dbReference>
<organism evidence="3 4">
    <name type="scientific">Hibiscus syriacus</name>
    <name type="common">Rose of Sharon</name>
    <dbReference type="NCBI Taxonomy" id="106335"/>
    <lineage>
        <taxon>Eukaryota</taxon>
        <taxon>Viridiplantae</taxon>
        <taxon>Streptophyta</taxon>
        <taxon>Embryophyta</taxon>
        <taxon>Tracheophyta</taxon>
        <taxon>Spermatophyta</taxon>
        <taxon>Magnoliopsida</taxon>
        <taxon>eudicotyledons</taxon>
        <taxon>Gunneridae</taxon>
        <taxon>Pentapetalae</taxon>
        <taxon>rosids</taxon>
        <taxon>malvids</taxon>
        <taxon>Malvales</taxon>
        <taxon>Malvaceae</taxon>
        <taxon>Malvoideae</taxon>
        <taxon>Hibiscus</taxon>
    </lineage>
</organism>
<dbReference type="EMBL" id="VEPZ02000852">
    <property type="protein sequence ID" value="KAE8716278.1"/>
    <property type="molecule type" value="Genomic_DNA"/>
</dbReference>
<dbReference type="AlphaFoldDB" id="A0A6A3BLI4"/>
<name>A0A6A3BLI4_HIBSY</name>
<keyword evidence="4" id="KW-1185">Reference proteome</keyword>
<accession>A0A6A3BLI4</accession>
<dbReference type="PANTHER" id="PTHR48200:SF1">
    <property type="entry name" value="AMINOTRANSFERASE-LIKE PLANT MOBILE DOMAIN-CONTAINING PROTEIN"/>
    <property type="match status" value="1"/>
</dbReference>
<dbReference type="Proteomes" id="UP000436088">
    <property type="component" value="Unassembled WGS sequence"/>
</dbReference>
<protein>
    <recommendedName>
        <fullName evidence="2">DUF7745 domain-containing protein</fullName>
    </recommendedName>
</protein>
<sequence length="304" mass="35910">MPEKVIISVGQAYWSKFSRIWASWDDNEKTLFREVYGDIFELIKVPIDEVVVRALTECWNTSYRCFPFGKVDMTPTLEVYRALLNILNVRRHSLYTKAIRPKVFTTKMIVLTRKIYEWVEEYIQDEGISWAQMKNLIYEQTSSKRRRDHFTLSIYGLFIPATHGLKEVEFSFSTPGYREQISNIYTTWVLLQRENEALEKRITQLEEGELIYSSAREMTRQENEALKAKIVELEVTAKDTIQRQHEAMKKTMDQARGVARQVYELSEEATALRVFVIPESEEKCRIIELMIGLDKLEDRARFYI</sequence>
<dbReference type="InterPro" id="IPR056647">
    <property type="entry name" value="DUF7745"/>
</dbReference>
<evidence type="ECO:0000313" key="4">
    <source>
        <dbReference type="Proteomes" id="UP000436088"/>
    </source>
</evidence>
<evidence type="ECO:0000256" key="1">
    <source>
        <dbReference type="SAM" id="Coils"/>
    </source>
</evidence>
<feature type="coiled-coil region" evidence="1">
    <location>
        <begin position="188"/>
        <end position="243"/>
    </location>
</feature>
<evidence type="ECO:0000259" key="2">
    <source>
        <dbReference type="Pfam" id="PF24924"/>
    </source>
</evidence>
<keyword evidence="1" id="KW-0175">Coiled coil</keyword>
<reference evidence="3" key="1">
    <citation type="submission" date="2019-09" db="EMBL/GenBank/DDBJ databases">
        <title>Draft genome information of white flower Hibiscus syriacus.</title>
        <authorList>
            <person name="Kim Y.-M."/>
        </authorList>
    </citation>
    <scope>NUCLEOTIDE SEQUENCE [LARGE SCALE GENOMIC DNA]</scope>
    <source>
        <strain evidence="3">YM2019G1</strain>
    </source>
</reference>
<evidence type="ECO:0000313" key="3">
    <source>
        <dbReference type="EMBL" id="KAE8716278.1"/>
    </source>
</evidence>
<feature type="domain" description="DUF7745" evidence="2">
    <location>
        <begin position="26"/>
        <end position="159"/>
    </location>
</feature>
<comment type="caution">
    <text evidence="3">The sequence shown here is derived from an EMBL/GenBank/DDBJ whole genome shotgun (WGS) entry which is preliminary data.</text>
</comment>
<proteinExistence type="predicted"/>
<dbReference type="Pfam" id="PF24924">
    <property type="entry name" value="DUF7745"/>
    <property type="match status" value="1"/>
</dbReference>
<gene>
    <name evidence="3" type="ORF">F3Y22_tig00110151pilonHSYRG00264</name>
</gene>